<organism evidence="1">
    <name type="scientific">Tanacetum cinerariifolium</name>
    <name type="common">Dalmatian daisy</name>
    <name type="synonym">Chrysanthemum cinerariifolium</name>
    <dbReference type="NCBI Taxonomy" id="118510"/>
    <lineage>
        <taxon>Eukaryota</taxon>
        <taxon>Viridiplantae</taxon>
        <taxon>Streptophyta</taxon>
        <taxon>Embryophyta</taxon>
        <taxon>Tracheophyta</taxon>
        <taxon>Spermatophyta</taxon>
        <taxon>Magnoliopsida</taxon>
        <taxon>eudicotyledons</taxon>
        <taxon>Gunneridae</taxon>
        <taxon>Pentapetalae</taxon>
        <taxon>asterids</taxon>
        <taxon>campanulids</taxon>
        <taxon>Asterales</taxon>
        <taxon>Asteraceae</taxon>
        <taxon>Asteroideae</taxon>
        <taxon>Anthemideae</taxon>
        <taxon>Anthemidinae</taxon>
        <taxon>Tanacetum</taxon>
    </lineage>
</organism>
<comment type="caution">
    <text evidence="1">The sequence shown here is derived from an EMBL/GenBank/DDBJ whole genome shotgun (WGS) entry which is preliminary data.</text>
</comment>
<dbReference type="AlphaFoldDB" id="A0A6L2MZV2"/>
<reference evidence="1" key="1">
    <citation type="journal article" date="2019" name="Sci. Rep.">
        <title>Draft genome of Tanacetum cinerariifolium, the natural source of mosquito coil.</title>
        <authorList>
            <person name="Yamashiro T."/>
            <person name="Shiraishi A."/>
            <person name="Satake H."/>
            <person name="Nakayama K."/>
        </authorList>
    </citation>
    <scope>NUCLEOTIDE SEQUENCE</scope>
</reference>
<proteinExistence type="predicted"/>
<protein>
    <submittedName>
        <fullName evidence="1">Uncharacterized protein</fullName>
    </submittedName>
</protein>
<accession>A0A6L2MZV2</accession>
<name>A0A6L2MZV2_TANCI</name>
<gene>
    <name evidence="1" type="ORF">Tci_051469</name>
</gene>
<dbReference type="EMBL" id="BKCJ010007883">
    <property type="protein sequence ID" value="GEU79491.1"/>
    <property type="molecule type" value="Genomic_DNA"/>
</dbReference>
<sequence length="445" mass="50656">MLKNYPKCGNPVDGQYCQGCALLRKKFKEDLLTYCIENRIFQDFQDTSEPSNDNTNVVNALQEPFVVKQDPGKNSSQSPPHINHHCCYGCRDSLEDIFFHQCTCELCGKGAHYGYNCLPKVLIIPNSEPYKYQTIDELPQTLPSFDPTCYSEDGNSLTYDSKSNLVDDSLNVFNPPLRPLTYSYELYGNDAYYGHDCPLQVPFTYDPKPCYNQDLISHKIFKYFNNNILVVPVSSVKNLVPNPSESEGKHECDVPACDNFTTFSTILFDADDDFSSSDDQSFHDEDIPKEIYSNLLFDEEIISMKIDPHHFNAESDLIESLLNHDSSIISSSSKIDSILDEFVGELTLLKSIPSGINETDCDREEEIHLIKRLFDSFKEEIDLSFTSDDLMPPSIEEDDYDSERDILILEELLSNDSLSLPKNESFHFDIPSSSRPPARDGILRF</sequence>
<evidence type="ECO:0000313" key="1">
    <source>
        <dbReference type="EMBL" id="GEU79491.1"/>
    </source>
</evidence>